<dbReference type="AlphaFoldDB" id="A0A444Z8P6"/>
<evidence type="ECO:0000313" key="2">
    <source>
        <dbReference type="Proteomes" id="UP000289738"/>
    </source>
</evidence>
<reference evidence="1 2" key="1">
    <citation type="submission" date="2019-01" db="EMBL/GenBank/DDBJ databases">
        <title>Sequencing of cultivated peanut Arachis hypogaea provides insights into genome evolution and oil improvement.</title>
        <authorList>
            <person name="Chen X."/>
        </authorList>
    </citation>
    <scope>NUCLEOTIDE SEQUENCE [LARGE SCALE GENOMIC DNA]</scope>
    <source>
        <strain evidence="2">cv. Fuhuasheng</strain>
        <tissue evidence="1">Leaves</tissue>
    </source>
</reference>
<name>A0A444Z8P6_ARAHY</name>
<keyword evidence="2" id="KW-1185">Reference proteome</keyword>
<proteinExistence type="predicted"/>
<sequence>MDRVFSTRSDVRDKQYLKAAWCKFRAFLLQDSKAKGQRWLVRFHDGFSELEVRSLSQGWMDGFMGPRDNVKEFTAVAHLLGFTAHPNGMMQFISTSKLSYTHN</sequence>
<dbReference type="EMBL" id="SDMP01000015">
    <property type="protein sequence ID" value="RYR10543.1"/>
    <property type="molecule type" value="Genomic_DNA"/>
</dbReference>
<organism evidence="1 2">
    <name type="scientific">Arachis hypogaea</name>
    <name type="common">Peanut</name>
    <dbReference type="NCBI Taxonomy" id="3818"/>
    <lineage>
        <taxon>Eukaryota</taxon>
        <taxon>Viridiplantae</taxon>
        <taxon>Streptophyta</taxon>
        <taxon>Embryophyta</taxon>
        <taxon>Tracheophyta</taxon>
        <taxon>Spermatophyta</taxon>
        <taxon>Magnoliopsida</taxon>
        <taxon>eudicotyledons</taxon>
        <taxon>Gunneridae</taxon>
        <taxon>Pentapetalae</taxon>
        <taxon>rosids</taxon>
        <taxon>fabids</taxon>
        <taxon>Fabales</taxon>
        <taxon>Fabaceae</taxon>
        <taxon>Papilionoideae</taxon>
        <taxon>50 kb inversion clade</taxon>
        <taxon>dalbergioids sensu lato</taxon>
        <taxon>Dalbergieae</taxon>
        <taxon>Pterocarpus clade</taxon>
        <taxon>Arachis</taxon>
    </lineage>
</organism>
<evidence type="ECO:0000313" key="1">
    <source>
        <dbReference type="EMBL" id="RYR10543.1"/>
    </source>
</evidence>
<gene>
    <name evidence="1" type="ORF">Ahy_B05g078969</name>
</gene>
<comment type="caution">
    <text evidence="1">The sequence shown here is derived from an EMBL/GenBank/DDBJ whole genome shotgun (WGS) entry which is preliminary data.</text>
</comment>
<accession>A0A444Z8P6</accession>
<protein>
    <submittedName>
        <fullName evidence="1">Uncharacterized protein</fullName>
    </submittedName>
</protein>
<dbReference type="Proteomes" id="UP000289738">
    <property type="component" value="Chromosome B05"/>
</dbReference>